<evidence type="ECO:0000256" key="3">
    <source>
        <dbReference type="ARBA" id="ARBA00019956"/>
    </source>
</evidence>
<keyword evidence="6" id="KW-1185">Reference proteome</keyword>
<reference evidence="5" key="3">
    <citation type="submission" date="2025-09" db="UniProtKB">
        <authorList>
            <consortium name="Ensembl"/>
        </authorList>
    </citation>
    <scope>IDENTIFICATION</scope>
</reference>
<dbReference type="SUPFAM" id="SSF49785">
    <property type="entry name" value="Galactose-binding domain-like"/>
    <property type="match status" value="1"/>
</dbReference>
<evidence type="ECO:0000256" key="1">
    <source>
        <dbReference type="ARBA" id="ARBA00004123"/>
    </source>
</evidence>
<dbReference type="Ensembl" id="ENSCPVT00000019940.2">
    <property type="protein sequence ID" value="ENSCPVP00000019082.1"/>
    <property type="gene ID" value="ENSCPVG00000013926.2"/>
</dbReference>
<dbReference type="FunFam" id="2.60.120.260:FF:000070">
    <property type="entry name" value="Nuclear receptor 2C2-associated protein"/>
    <property type="match status" value="1"/>
</dbReference>
<accession>A0A8C3NEG6</accession>
<reference evidence="5" key="2">
    <citation type="submission" date="2025-08" db="UniProtKB">
        <authorList>
            <consortium name="Ensembl"/>
        </authorList>
    </citation>
    <scope>IDENTIFICATION</scope>
</reference>
<comment type="subcellular location">
    <subcellularLocation>
        <location evidence="1">Nucleus</location>
    </subcellularLocation>
</comment>
<proteinExistence type="inferred from homology"/>
<dbReference type="InterPro" id="IPR008979">
    <property type="entry name" value="Galactose-bd-like_sf"/>
</dbReference>
<dbReference type="Gene3D" id="2.60.120.260">
    <property type="entry name" value="Galactose-binding domain-like"/>
    <property type="match status" value="1"/>
</dbReference>
<dbReference type="Proteomes" id="UP000694382">
    <property type="component" value="Chromosome 28"/>
</dbReference>
<evidence type="ECO:0000313" key="6">
    <source>
        <dbReference type="Proteomes" id="UP000694382"/>
    </source>
</evidence>
<keyword evidence="4" id="KW-0539">Nucleus</keyword>
<dbReference type="GO" id="GO:0005634">
    <property type="term" value="C:nucleus"/>
    <property type="evidence" value="ECO:0007669"/>
    <property type="project" value="UniProtKB-SubCell"/>
</dbReference>
<reference evidence="5" key="1">
    <citation type="submission" date="2020-02" db="EMBL/GenBank/DDBJ databases">
        <authorList>
            <person name="Enbody D E."/>
            <person name="Pettersson E M."/>
        </authorList>
    </citation>
    <scope>NUCLEOTIDE SEQUENCE [LARGE SCALE GENOMIC DNA]</scope>
</reference>
<sequence length="260" mass="29059">MAPGGGPGSPALFWVSPLLPRCPQYSPRVPVPAQVSPGVFWVSPFLPKCPQPRLGVPITPRCRQPRFRCPQARLRVSFPVLVSPAPFWCPHHTQVSPAPFLVSPAPFWRPHHTRPSPQAAMPVEPLVCPHTATRVSSVLNRDVKHFGKQHLFDGSEETCWNSDQGTSQWVTLDFPRPVKVSQLHIQFQGGFSSRLCTLEGCRTGEELVKISELYPQDSHAMQRFQVQETVLDKLKITFGSSTDFFGRVVVYHLGVLGERL</sequence>
<organism evidence="5 6">
    <name type="scientific">Geospiza parvula</name>
    <name type="common">Small tree-finch</name>
    <name type="synonym">Camarhynchus parvulus</name>
    <dbReference type="NCBI Taxonomy" id="87175"/>
    <lineage>
        <taxon>Eukaryota</taxon>
        <taxon>Metazoa</taxon>
        <taxon>Chordata</taxon>
        <taxon>Craniata</taxon>
        <taxon>Vertebrata</taxon>
        <taxon>Euteleostomi</taxon>
        <taxon>Archelosauria</taxon>
        <taxon>Archosauria</taxon>
        <taxon>Dinosauria</taxon>
        <taxon>Saurischia</taxon>
        <taxon>Theropoda</taxon>
        <taxon>Coelurosauria</taxon>
        <taxon>Aves</taxon>
        <taxon>Neognathae</taxon>
        <taxon>Neoaves</taxon>
        <taxon>Telluraves</taxon>
        <taxon>Australaves</taxon>
        <taxon>Passeriformes</taxon>
        <taxon>Thraupidae</taxon>
        <taxon>Camarhynchus</taxon>
    </lineage>
</organism>
<comment type="similarity">
    <text evidence="2">Belongs to the NR2C2AP family.</text>
</comment>
<evidence type="ECO:0000256" key="4">
    <source>
        <dbReference type="ARBA" id="ARBA00023242"/>
    </source>
</evidence>
<evidence type="ECO:0000256" key="2">
    <source>
        <dbReference type="ARBA" id="ARBA00009556"/>
    </source>
</evidence>
<protein>
    <recommendedName>
        <fullName evidence="3">Nuclear receptor 2C2-associated protein</fullName>
    </recommendedName>
</protein>
<dbReference type="AlphaFoldDB" id="A0A8C3NEG6"/>
<name>A0A8C3NEG6_GEOPR</name>
<evidence type="ECO:0000313" key="5">
    <source>
        <dbReference type="Ensembl" id="ENSCPVP00000019082.1"/>
    </source>
</evidence>
<dbReference type="Pfam" id="PF22633">
    <property type="entry name" value="F5_F8_type_C_2"/>
    <property type="match status" value="1"/>
</dbReference>